<dbReference type="Proteomes" id="UP000310158">
    <property type="component" value="Unassembled WGS sequence"/>
</dbReference>
<feature type="compositionally biased region" description="Basic and acidic residues" evidence="1">
    <location>
        <begin position="209"/>
        <end position="218"/>
    </location>
</feature>
<feature type="region of interest" description="Disordered" evidence="1">
    <location>
        <begin position="173"/>
        <end position="256"/>
    </location>
</feature>
<reference evidence="2 3" key="1">
    <citation type="submission" date="2019-02" db="EMBL/GenBank/DDBJ databases">
        <title>Genome sequencing of the rare red list fungi Bondarzewia mesenterica.</title>
        <authorList>
            <person name="Buettner E."/>
            <person name="Kellner H."/>
        </authorList>
    </citation>
    <scope>NUCLEOTIDE SEQUENCE [LARGE SCALE GENOMIC DNA]</scope>
    <source>
        <strain evidence="2 3">DSM 108281</strain>
    </source>
</reference>
<feature type="compositionally biased region" description="Polar residues" evidence="1">
    <location>
        <begin position="62"/>
        <end position="76"/>
    </location>
</feature>
<evidence type="ECO:0000313" key="3">
    <source>
        <dbReference type="Proteomes" id="UP000310158"/>
    </source>
</evidence>
<feature type="region of interest" description="Disordered" evidence="1">
    <location>
        <begin position="1"/>
        <end position="131"/>
    </location>
</feature>
<dbReference type="AlphaFoldDB" id="A0A4S4KYU8"/>
<comment type="caution">
    <text evidence="2">The sequence shown here is derived from an EMBL/GenBank/DDBJ whole genome shotgun (WGS) entry which is preliminary data.</text>
</comment>
<keyword evidence="3" id="KW-1185">Reference proteome</keyword>
<feature type="non-terminal residue" evidence="2">
    <location>
        <position position="1"/>
    </location>
</feature>
<dbReference type="OrthoDB" id="660555at2759"/>
<feature type="compositionally biased region" description="Acidic residues" evidence="1">
    <location>
        <begin position="9"/>
        <end position="23"/>
    </location>
</feature>
<proteinExistence type="predicted"/>
<evidence type="ECO:0000256" key="1">
    <source>
        <dbReference type="SAM" id="MobiDB-lite"/>
    </source>
</evidence>
<organism evidence="2 3">
    <name type="scientific">Bondarzewia mesenterica</name>
    <dbReference type="NCBI Taxonomy" id="1095465"/>
    <lineage>
        <taxon>Eukaryota</taxon>
        <taxon>Fungi</taxon>
        <taxon>Dikarya</taxon>
        <taxon>Basidiomycota</taxon>
        <taxon>Agaricomycotina</taxon>
        <taxon>Agaricomycetes</taxon>
        <taxon>Russulales</taxon>
        <taxon>Bondarzewiaceae</taxon>
        <taxon>Bondarzewia</taxon>
    </lineage>
</organism>
<name>A0A4S4KYU8_9AGAM</name>
<protein>
    <submittedName>
        <fullName evidence="2">Uncharacterized protein</fullName>
    </submittedName>
</protein>
<sequence>RSSPSPEPFIEEDDEDEDEDLYMDDTTVNPNVTPPPSRREGIFSPLPRSRRQPFNRAAYLESTPTAASSNFVQGASTVEPLSIKKKTSVRDSDGESSNPRRKKSPLLGTPARIAGDRRAIPQARDASKVATSSRVTLNVDVERIARLAEATKEDIEASHRAIKKVRLDAEQLRPSISRSVEQDETQPRPPFRGIPRTPQFNNSPMTRAAQERMEEMKKLIGKRNGEIIPRSRNRSRSFADVPGPSSTPPPEKTRSGDLMKVMEDSISEADKSLVRALSSQEALEADVKLLIEDLQEKLTLLERARFELGASRRQCDLMKSLLGDATAEKEIMYEAFNEELEHMFTNAQLPQEEAWAGMVQDLSQTKSDRYKFEHEKSLLEHKIIEMEGEKSEWESLLRQHGLIS</sequence>
<evidence type="ECO:0000313" key="2">
    <source>
        <dbReference type="EMBL" id="THH03887.1"/>
    </source>
</evidence>
<gene>
    <name evidence="2" type="ORF">EW146_g10324</name>
</gene>
<dbReference type="EMBL" id="SGPL01001254">
    <property type="protein sequence ID" value="THH03887.1"/>
    <property type="molecule type" value="Genomic_DNA"/>
</dbReference>
<accession>A0A4S4KYU8</accession>